<reference evidence="2" key="1">
    <citation type="journal article" date="2014" name="Front. Microbiol.">
        <title>High frequency of phylogenetically diverse reductive dehalogenase-homologous genes in deep subseafloor sedimentary metagenomes.</title>
        <authorList>
            <person name="Kawai M."/>
            <person name="Futagami T."/>
            <person name="Toyoda A."/>
            <person name="Takaki Y."/>
            <person name="Nishi S."/>
            <person name="Hori S."/>
            <person name="Arai W."/>
            <person name="Tsubouchi T."/>
            <person name="Morono Y."/>
            <person name="Uchiyama I."/>
            <person name="Ito T."/>
            <person name="Fujiyama A."/>
            <person name="Inagaki F."/>
            <person name="Takami H."/>
        </authorList>
    </citation>
    <scope>NUCLEOTIDE SEQUENCE</scope>
    <source>
        <strain evidence="2">Expedition CK06-06</strain>
    </source>
</reference>
<feature type="transmembrane region" description="Helical" evidence="1">
    <location>
        <begin position="108"/>
        <end position="127"/>
    </location>
</feature>
<keyword evidence="1" id="KW-1133">Transmembrane helix</keyword>
<keyword evidence="1" id="KW-0812">Transmembrane</keyword>
<dbReference type="EMBL" id="BARU01045699">
    <property type="protein sequence ID" value="GAH95777.1"/>
    <property type="molecule type" value="Genomic_DNA"/>
</dbReference>
<evidence type="ECO:0000256" key="1">
    <source>
        <dbReference type="SAM" id="Phobius"/>
    </source>
</evidence>
<feature type="transmembrane region" description="Helical" evidence="1">
    <location>
        <begin position="79"/>
        <end position="96"/>
    </location>
</feature>
<accession>X1JNX1</accession>
<sequence length="144" mass="15034">NMGLGKALGFSLLGFIGLNFLFVIIAETISGNLNLLFSDISSNPLIILLIFFGPMVSMPGSVFSSIFAQISSGTIDSMLIQYIGFIASPFVASLIAGRTGENKGGSFGGWMIATMISAVALGILAFIHTATLSYYGIPLADPSL</sequence>
<proteinExistence type="predicted"/>
<gene>
    <name evidence="2" type="ORF">S03H2_69234</name>
</gene>
<protein>
    <submittedName>
        <fullName evidence="2">Uncharacterized protein</fullName>
    </submittedName>
</protein>
<comment type="caution">
    <text evidence="2">The sequence shown here is derived from an EMBL/GenBank/DDBJ whole genome shotgun (WGS) entry which is preliminary data.</text>
</comment>
<feature type="transmembrane region" description="Helical" evidence="1">
    <location>
        <begin position="45"/>
        <end position="67"/>
    </location>
</feature>
<feature type="non-terminal residue" evidence="2">
    <location>
        <position position="144"/>
    </location>
</feature>
<keyword evidence="1" id="KW-0472">Membrane</keyword>
<feature type="transmembrane region" description="Helical" evidence="1">
    <location>
        <begin position="7"/>
        <end position="25"/>
    </location>
</feature>
<feature type="non-terminal residue" evidence="2">
    <location>
        <position position="1"/>
    </location>
</feature>
<organism evidence="2">
    <name type="scientific">marine sediment metagenome</name>
    <dbReference type="NCBI Taxonomy" id="412755"/>
    <lineage>
        <taxon>unclassified sequences</taxon>
        <taxon>metagenomes</taxon>
        <taxon>ecological metagenomes</taxon>
    </lineage>
</organism>
<dbReference type="AlphaFoldDB" id="X1JNX1"/>
<name>X1JNX1_9ZZZZ</name>
<evidence type="ECO:0000313" key="2">
    <source>
        <dbReference type="EMBL" id="GAH95777.1"/>
    </source>
</evidence>